<dbReference type="PANTHER" id="PTHR19384">
    <property type="entry name" value="NITRIC OXIDE SYNTHASE-RELATED"/>
    <property type="match status" value="1"/>
</dbReference>
<feature type="binding site" evidence="20">
    <location>
        <position position="305"/>
    </location>
    <ligand>
        <name>NADP(+)</name>
        <dbReference type="ChEBI" id="CHEBI:58349"/>
    </ligand>
</feature>
<name>A0A1U7LKK2_NEOID</name>
<dbReference type="InterPro" id="IPR001433">
    <property type="entry name" value="OxRdtase_FAD/NAD-bd"/>
</dbReference>
<dbReference type="Gene3D" id="1.20.990.10">
    <property type="entry name" value="NADPH-cytochrome p450 Reductase, Chain A, domain 3"/>
    <property type="match status" value="1"/>
</dbReference>
<comment type="caution">
    <text evidence="20">Lacks conserved residue(s) required for the propagation of feature annotation.</text>
</comment>
<comment type="subcellular location">
    <subcellularLocation>
        <location evidence="20">Endoplasmic reticulum membrane</location>
        <topology evidence="20">Single-pass membrane protein</topology>
        <orientation evidence="20">Cytoplasmic side</orientation>
    </subcellularLocation>
    <subcellularLocation>
        <location evidence="20">Mitochondrion outer membrane</location>
        <topology evidence="20">Single-pass membrane protein</topology>
        <orientation evidence="20">Cytoplasmic side</orientation>
    </subcellularLocation>
    <subcellularLocation>
        <location evidence="20">Cell membrane</location>
        <topology evidence="20">Single-pass membrane protein</topology>
        <orientation evidence="20">Cytoplasmic side</orientation>
    </subcellularLocation>
</comment>
<keyword evidence="15 20" id="KW-0496">Mitochondrion</keyword>
<evidence type="ECO:0000256" key="16">
    <source>
        <dbReference type="ARBA" id="ARBA00023136"/>
    </source>
</evidence>
<evidence type="ECO:0000256" key="15">
    <source>
        <dbReference type="ARBA" id="ARBA00023128"/>
    </source>
</evidence>
<dbReference type="SUPFAM" id="SSF52343">
    <property type="entry name" value="Ferredoxin reductase-like, C-terminal NADP-linked domain"/>
    <property type="match status" value="1"/>
</dbReference>
<evidence type="ECO:0000256" key="8">
    <source>
        <dbReference type="ARBA" id="ARBA00022827"/>
    </source>
</evidence>
<evidence type="ECO:0000256" key="13">
    <source>
        <dbReference type="ARBA" id="ARBA00023011"/>
    </source>
</evidence>
<dbReference type="PROSITE" id="PS51384">
    <property type="entry name" value="FAD_FR"/>
    <property type="match status" value="1"/>
</dbReference>
<dbReference type="FunFam" id="3.40.50.360:FF:000024">
    <property type="entry name" value="NADPH--cytochrome P450 reductase"/>
    <property type="match status" value="1"/>
</dbReference>
<feature type="binding site" evidence="20">
    <location>
        <begin position="627"/>
        <end position="631"/>
    </location>
    <ligand>
        <name>NADP(+)</name>
        <dbReference type="ChEBI" id="CHEBI:58349"/>
    </ligand>
</feature>
<feature type="binding site" evidence="20">
    <location>
        <begin position="458"/>
        <end position="461"/>
    </location>
    <ligand>
        <name>FAD</name>
        <dbReference type="ChEBI" id="CHEBI:57692"/>
    </ligand>
</feature>
<evidence type="ECO:0000256" key="4">
    <source>
        <dbReference type="ARBA" id="ARBA00022643"/>
    </source>
</evidence>
<dbReference type="GO" id="GO:0005829">
    <property type="term" value="C:cytosol"/>
    <property type="evidence" value="ECO:0007669"/>
    <property type="project" value="TreeGrafter"/>
</dbReference>
<proteinExistence type="inferred from homology"/>
<keyword evidence="9 20" id="KW-0521">NADP</keyword>
<evidence type="ECO:0000256" key="6">
    <source>
        <dbReference type="ARBA" id="ARBA00022787"/>
    </source>
</evidence>
<dbReference type="InterPro" id="IPR001709">
    <property type="entry name" value="Flavoprot_Pyr_Nucl_cyt_Rdtase"/>
</dbReference>
<dbReference type="InterPro" id="IPR017927">
    <property type="entry name" value="FAD-bd_FR_type"/>
</dbReference>
<evidence type="ECO:0000256" key="2">
    <source>
        <dbReference type="ARBA" id="ARBA00022516"/>
    </source>
</evidence>
<evidence type="ECO:0000256" key="17">
    <source>
        <dbReference type="ARBA" id="ARBA00023166"/>
    </source>
</evidence>
<keyword evidence="13 20" id="KW-0756">Sterol biosynthesis</keyword>
<dbReference type="PANTHER" id="PTHR19384:SF17">
    <property type="entry name" value="NADPH--CYTOCHROME P450 REDUCTASE"/>
    <property type="match status" value="1"/>
</dbReference>
<evidence type="ECO:0000256" key="11">
    <source>
        <dbReference type="ARBA" id="ARBA00022989"/>
    </source>
</evidence>
<evidence type="ECO:0000256" key="7">
    <source>
        <dbReference type="ARBA" id="ARBA00022824"/>
    </source>
</evidence>
<evidence type="ECO:0000256" key="21">
    <source>
        <dbReference type="PIRNR" id="PIRNR000208"/>
    </source>
</evidence>
<dbReference type="AlphaFoldDB" id="A0A1U7LKK2"/>
<dbReference type="HAMAP" id="MF_03212">
    <property type="entry name" value="NCPR"/>
    <property type="match status" value="1"/>
</dbReference>
<keyword evidence="8 20" id="KW-0274">FAD</keyword>
<dbReference type="GO" id="GO:0010181">
    <property type="term" value="F:FMN binding"/>
    <property type="evidence" value="ECO:0007669"/>
    <property type="project" value="UniProtKB-UniRule"/>
</dbReference>
<dbReference type="GO" id="GO:0050661">
    <property type="term" value="F:NADP binding"/>
    <property type="evidence" value="ECO:0007669"/>
    <property type="project" value="UniProtKB-UniRule"/>
</dbReference>
<dbReference type="InterPro" id="IPR029039">
    <property type="entry name" value="Flavoprotein-like_sf"/>
</dbReference>
<dbReference type="PIRSF" id="PIRSF000208">
    <property type="entry name" value="P450R"/>
    <property type="match status" value="1"/>
</dbReference>
<dbReference type="Gene3D" id="3.40.50.80">
    <property type="entry name" value="Nucleotide-binding domain of ferredoxin-NADP reductase (FNR) module"/>
    <property type="match status" value="1"/>
</dbReference>
<keyword evidence="16 20" id="KW-0472">Membrane</keyword>
<dbReference type="InterPro" id="IPR023173">
    <property type="entry name" value="NADPH_Cyt_P450_Rdtase_alpha"/>
</dbReference>
<reference evidence="24 25" key="1">
    <citation type="submission" date="2016-04" db="EMBL/GenBank/DDBJ databases">
        <title>Evolutionary innovation and constraint leading to complex multicellularity in the Ascomycota.</title>
        <authorList>
            <person name="Cisse O."/>
            <person name="Nguyen A."/>
            <person name="Hewitt D.A."/>
            <person name="Jedd G."/>
            <person name="Stajich J.E."/>
        </authorList>
    </citation>
    <scope>NUCLEOTIDE SEQUENCE [LARGE SCALE GENOMIC DNA]</scope>
    <source>
        <strain evidence="24 25">DAH-3</strain>
    </source>
</reference>
<dbReference type="InterPro" id="IPR008254">
    <property type="entry name" value="Flavodoxin/NO_synth"/>
</dbReference>
<keyword evidence="7 20" id="KW-0256">Endoplasmic reticulum</keyword>
<feature type="binding site" evidence="20">
    <location>
        <begin position="133"/>
        <end position="136"/>
    </location>
    <ligand>
        <name>FMN</name>
        <dbReference type="ChEBI" id="CHEBI:58210"/>
    </ligand>
</feature>
<dbReference type="OrthoDB" id="1856718at2759"/>
<feature type="binding site" evidence="20">
    <location>
        <position position="559"/>
    </location>
    <ligand>
        <name>NADP(+)</name>
        <dbReference type="ChEBI" id="CHEBI:58349"/>
    </ligand>
</feature>
<keyword evidence="4 20" id="KW-0288">FMN</keyword>
<dbReference type="GO" id="GO:0006696">
    <property type="term" value="P:ergosterol biosynthetic process"/>
    <property type="evidence" value="ECO:0007669"/>
    <property type="project" value="UniProtKB-UniRule"/>
</dbReference>
<accession>A0A1U7LKK2</accession>
<comment type="catalytic activity">
    <reaction evidence="19 20 21">
        <text>2 oxidized [cytochrome P450] + NADPH = 2 reduced [cytochrome P450] + NADP(+) + H(+)</text>
        <dbReference type="Rhea" id="RHEA:24040"/>
        <dbReference type="Rhea" id="RHEA-COMP:14627"/>
        <dbReference type="Rhea" id="RHEA-COMP:14628"/>
        <dbReference type="ChEBI" id="CHEBI:15378"/>
        <dbReference type="ChEBI" id="CHEBI:55376"/>
        <dbReference type="ChEBI" id="CHEBI:57783"/>
        <dbReference type="ChEBI" id="CHEBI:58349"/>
        <dbReference type="ChEBI" id="CHEBI:60344"/>
        <dbReference type="EC" id="1.6.2.4"/>
    </reaction>
</comment>
<comment type="similarity">
    <text evidence="20">In the N-terminal section; belongs to the flavodoxin family.</text>
</comment>
<comment type="cofactor">
    <cofactor evidence="20">
        <name>FAD</name>
        <dbReference type="ChEBI" id="CHEBI:57692"/>
    </cofactor>
    <text evidence="20">Binds 1 FAD per monomer.</text>
</comment>
<dbReference type="FunFam" id="1.20.990.10:FF:000009">
    <property type="entry name" value="NADPH--cytochrome P450 reductase"/>
    <property type="match status" value="1"/>
</dbReference>
<evidence type="ECO:0000256" key="19">
    <source>
        <dbReference type="ARBA" id="ARBA00049342"/>
    </source>
</evidence>
<keyword evidence="12 20" id="KW-0560">Oxidoreductase</keyword>
<keyword evidence="5" id="KW-0812">Transmembrane</keyword>
<evidence type="ECO:0000256" key="10">
    <source>
        <dbReference type="ARBA" id="ARBA00022955"/>
    </source>
</evidence>
<evidence type="ECO:0000259" key="22">
    <source>
        <dbReference type="PROSITE" id="PS50902"/>
    </source>
</evidence>
<keyword evidence="3 20" id="KW-0285">Flavoprotein</keyword>
<feature type="domain" description="Flavodoxin-like" evidence="22">
    <location>
        <begin position="76"/>
        <end position="231"/>
    </location>
</feature>
<feature type="binding site" evidence="20">
    <location>
        <position position="663"/>
    </location>
    <ligand>
        <name>NADP(+)</name>
        <dbReference type="ChEBI" id="CHEBI:58349"/>
    </ligand>
</feature>
<keyword evidence="6 20" id="KW-1000">Mitochondrion outer membrane</keyword>
<dbReference type="GO" id="GO:0003958">
    <property type="term" value="F:NADPH-hemoprotein reductase activity"/>
    <property type="evidence" value="ECO:0007669"/>
    <property type="project" value="UniProtKB-UniRule"/>
</dbReference>
<organism evidence="24 25">
    <name type="scientific">Neolecta irregularis (strain DAH-3)</name>
    <dbReference type="NCBI Taxonomy" id="1198029"/>
    <lineage>
        <taxon>Eukaryota</taxon>
        <taxon>Fungi</taxon>
        <taxon>Dikarya</taxon>
        <taxon>Ascomycota</taxon>
        <taxon>Taphrinomycotina</taxon>
        <taxon>Neolectales</taxon>
        <taxon>Neolectaceae</taxon>
        <taxon>Neolecta</taxon>
    </lineage>
</organism>
<keyword evidence="10 20" id="KW-0752">Steroid biosynthesis</keyword>
<dbReference type="FunFam" id="3.40.50.80:FF:000018">
    <property type="entry name" value="NADPH--cytochrome P450 reductase"/>
    <property type="match status" value="1"/>
</dbReference>
<dbReference type="Pfam" id="PF00258">
    <property type="entry name" value="Flavodoxin_1"/>
    <property type="match status" value="1"/>
</dbReference>
<dbReference type="InterPro" id="IPR039261">
    <property type="entry name" value="FNR_nucleotide-bd"/>
</dbReference>
<dbReference type="OMA" id="QKRYQRD"/>
<dbReference type="Pfam" id="PF00667">
    <property type="entry name" value="FAD_binding_1"/>
    <property type="match status" value="1"/>
</dbReference>
<dbReference type="SUPFAM" id="SSF52218">
    <property type="entry name" value="Flavoproteins"/>
    <property type="match status" value="1"/>
</dbReference>
<feature type="binding site" evidence="20">
    <location>
        <begin position="621"/>
        <end position="622"/>
    </location>
    <ligand>
        <name>NADP(+)</name>
        <dbReference type="ChEBI" id="CHEBI:58349"/>
    </ligand>
</feature>
<evidence type="ECO:0000256" key="3">
    <source>
        <dbReference type="ARBA" id="ARBA00022630"/>
    </source>
</evidence>
<keyword evidence="14 20" id="KW-0443">Lipid metabolism</keyword>
<feature type="binding site" evidence="20">
    <location>
        <position position="701"/>
    </location>
    <ligand>
        <name>FAD</name>
        <dbReference type="ChEBI" id="CHEBI:57692"/>
    </ligand>
</feature>
<dbReference type="Gene3D" id="3.40.50.360">
    <property type="match status" value="1"/>
</dbReference>
<dbReference type="Gene3D" id="2.40.30.10">
    <property type="entry name" value="Translation factors"/>
    <property type="match status" value="2"/>
</dbReference>
<evidence type="ECO:0000259" key="23">
    <source>
        <dbReference type="PROSITE" id="PS51384"/>
    </source>
</evidence>
<dbReference type="InterPro" id="IPR001094">
    <property type="entry name" value="Flavdoxin-like"/>
</dbReference>
<dbReference type="GO" id="GO:0005886">
    <property type="term" value="C:plasma membrane"/>
    <property type="evidence" value="ECO:0007669"/>
    <property type="project" value="UniProtKB-SubCell"/>
</dbReference>
<evidence type="ECO:0000256" key="5">
    <source>
        <dbReference type="ARBA" id="ARBA00022692"/>
    </source>
</evidence>
<evidence type="ECO:0000256" key="9">
    <source>
        <dbReference type="ARBA" id="ARBA00022857"/>
    </source>
</evidence>
<dbReference type="InterPro" id="IPR003097">
    <property type="entry name" value="CysJ-like_FAD-binding"/>
</dbReference>
<feature type="domain" description="FAD-binding FR-type" evidence="23">
    <location>
        <begin position="286"/>
        <end position="545"/>
    </location>
</feature>
<dbReference type="STRING" id="1198029.A0A1U7LKK2"/>
<dbReference type="PRINTS" id="PR00369">
    <property type="entry name" value="FLAVODOXIN"/>
</dbReference>
<sequence length="702" mass="78736">MSPTANPEKPWVEPLDIAILASMGIATAAYFTKGRLWGKQADQRYGYSSRLVNDALNKPKKTRNIIEKMQETNKDLVVFYGSQTGTAEDYAQRLAKEGHSRFGLKSMTADPEDYDLDTLDTFPNNKLAMFILATYGEGEPTDNAVGFTELICGQDTTFSNGGGIDEKPLSNLKYVAFGLGNKTYEHYNAMVRKVDSALAQLGAQRLGDAGEGDDGDGTMEEDFLSWKEGMWDAVAAAMNLEEKETEYEPTLTVIEDESLSADSDQVYLGEPSKQHLTMSTGPYNAHNPYIAPILSSRELSKSKNRNCLHMEINLGLSGLAYRTGDHLALWPTNSDKEVDRLLRVLDLTEKHDKVIRVTSADPTAKIPIPQPTTYESVLRYYLEICAPVSRQFMSSLCQFSPSPETKAEVFKLATDKEYFKSKVSEKSMTLGQVMESIAPKWQVPFSLMVESLNHLQARYYSISSSSLTSPKVAHITAAVDSRTINGSDNVLNGVTTNYLYALKLRQHGAEDPRPYGLSYQLDGPRNKYDGIHVLVHTRHSNFKLPNDPAKPIIMVGPGTGVAPFRGFLQEKIEQVKQGTEIGQIILFFGCRRENEDFLYRDEWKVAEQELNGKFKIITAFSRETEQKIYVQHRLQEHSKQVNDLLQEGGYFYVCGDAAHMAREVNTLLGTIFEEQRNLPAKAGEELVKQMRNRGTYQEDVWS</sequence>
<feature type="binding site" evidence="20">
    <location>
        <begin position="476"/>
        <end position="478"/>
    </location>
    <ligand>
        <name>FAD</name>
        <dbReference type="ChEBI" id="CHEBI:57692"/>
    </ligand>
</feature>
<feature type="binding site" evidence="20">
    <location>
        <position position="214"/>
    </location>
    <ligand>
        <name>FMN</name>
        <dbReference type="ChEBI" id="CHEBI:58210"/>
    </ligand>
</feature>
<dbReference type="GO" id="GO:0005741">
    <property type="term" value="C:mitochondrial outer membrane"/>
    <property type="evidence" value="ECO:0007669"/>
    <property type="project" value="UniProtKB-SubCell"/>
</dbReference>
<dbReference type="CDD" id="cd06204">
    <property type="entry name" value="CYPOR"/>
    <property type="match status" value="1"/>
</dbReference>
<dbReference type="GO" id="GO:0050660">
    <property type="term" value="F:flavin adenine dinucleotide binding"/>
    <property type="evidence" value="ECO:0007669"/>
    <property type="project" value="UniProtKB-UniRule"/>
</dbReference>
<dbReference type="Pfam" id="PF00175">
    <property type="entry name" value="NAD_binding_1"/>
    <property type="match status" value="1"/>
</dbReference>
<dbReference type="InterPro" id="IPR023208">
    <property type="entry name" value="P450R"/>
</dbReference>
<comment type="similarity">
    <text evidence="20 21">In the C-terminal section; belongs to the flavoprotein pyridine nucleotide cytochrome reductase family.</text>
</comment>
<dbReference type="InterPro" id="IPR017938">
    <property type="entry name" value="Riboflavin_synthase-like_b-brl"/>
</dbReference>
<keyword evidence="2 20" id="KW-0444">Lipid biosynthesis</keyword>
<gene>
    <name evidence="24" type="ORF">NEOLI_001290</name>
</gene>
<evidence type="ECO:0000313" key="25">
    <source>
        <dbReference type="Proteomes" id="UP000186594"/>
    </source>
</evidence>
<dbReference type="PROSITE" id="PS50902">
    <property type="entry name" value="FLAVODOXIN_LIKE"/>
    <property type="match status" value="1"/>
</dbReference>
<evidence type="ECO:0000256" key="1">
    <source>
        <dbReference type="ARBA" id="ARBA00022475"/>
    </source>
</evidence>
<comment type="similarity">
    <text evidence="20">Belongs to the NADPH--cytochrome P450 reductase family.</text>
</comment>
<dbReference type="GO" id="GO:0005789">
    <property type="term" value="C:endoplasmic reticulum membrane"/>
    <property type="evidence" value="ECO:0007669"/>
    <property type="project" value="UniProtKB-SubCell"/>
</dbReference>
<keyword evidence="11" id="KW-1133">Transmembrane helix</keyword>
<dbReference type="SUPFAM" id="SSF63380">
    <property type="entry name" value="Riboflavin synthase domain-like"/>
    <property type="match status" value="1"/>
</dbReference>
<keyword evidence="17 20" id="KW-1207">Sterol metabolism</keyword>
<dbReference type="PRINTS" id="PR00371">
    <property type="entry name" value="FPNCR"/>
</dbReference>
<comment type="cofactor">
    <cofactor evidence="20">
        <name>FMN</name>
        <dbReference type="ChEBI" id="CHEBI:58210"/>
    </cofactor>
    <text evidence="20">Binds 1 FMN per monomer.</text>
</comment>
<evidence type="ECO:0000256" key="12">
    <source>
        <dbReference type="ARBA" id="ARBA00023002"/>
    </source>
</evidence>
<dbReference type="Proteomes" id="UP000186594">
    <property type="component" value="Unassembled WGS sequence"/>
</dbReference>
<feature type="binding site" evidence="20">
    <location>
        <begin position="493"/>
        <end position="496"/>
    </location>
    <ligand>
        <name>FAD</name>
        <dbReference type="ChEBI" id="CHEBI:57692"/>
    </ligand>
</feature>
<dbReference type="EC" id="1.6.2.4" evidence="20 21"/>
<dbReference type="EMBL" id="LXFE01002348">
    <property type="protein sequence ID" value="OLL23051.1"/>
    <property type="molecule type" value="Genomic_DNA"/>
</dbReference>
<keyword evidence="1 20" id="KW-1003">Cell membrane</keyword>
<keyword evidence="25" id="KW-1185">Reference proteome</keyword>
<evidence type="ECO:0000256" key="18">
    <source>
        <dbReference type="ARBA" id="ARBA00023221"/>
    </source>
</evidence>
<comment type="function">
    <text evidence="20">This enzyme is required for electron transfer from NADP to cytochrome P450 in microsomes. It can also provide electron transfer to heme oxygenase and cytochrome B5. Involved in ergosterol biosynthesis.</text>
</comment>
<evidence type="ECO:0000256" key="20">
    <source>
        <dbReference type="HAMAP-Rule" id="MF_03212"/>
    </source>
</evidence>
<evidence type="ECO:0000313" key="24">
    <source>
        <dbReference type="EMBL" id="OLL23051.1"/>
    </source>
</evidence>
<keyword evidence="18 20" id="KW-0753">Steroid metabolism</keyword>
<evidence type="ECO:0000256" key="14">
    <source>
        <dbReference type="ARBA" id="ARBA00023098"/>
    </source>
</evidence>
<comment type="caution">
    <text evidence="24">The sequence shown here is derived from an EMBL/GenBank/DDBJ whole genome shotgun (WGS) entry which is preliminary data.</text>
</comment>
<feature type="binding site" evidence="20">
    <location>
        <begin position="82"/>
        <end position="87"/>
    </location>
    <ligand>
        <name>FMN</name>
        <dbReference type="ChEBI" id="CHEBI:58210"/>
    </ligand>
</feature>
<protein>
    <recommendedName>
        <fullName evidence="20 21">NADPH--cytochrome P450 reductase</fullName>
        <shortName evidence="20">CPR</shortName>
        <shortName evidence="20">P450R</shortName>
        <ecNumber evidence="20 21">1.6.2.4</ecNumber>
    </recommendedName>
</protein>
<feature type="binding site" evidence="20">
    <location>
        <begin position="179"/>
        <end position="188"/>
    </location>
    <ligand>
        <name>FMN</name>
        <dbReference type="ChEBI" id="CHEBI:58210"/>
    </ligand>
</feature>